<evidence type="ECO:0000313" key="2">
    <source>
        <dbReference type="Proteomes" id="UP000244903"/>
    </source>
</evidence>
<gene>
    <name evidence="1" type="ORF">A6048_13805</name>
</gene>
<organism evidence="1 2">
    <name type="scientific">Dietzia psychralcaliphila</name>
    <dbReference type="NCBI Taxonomy" id="139021"/>
    <lineage>
        <taxon>Bacteria</taxon>
        <taxon>Bacillati</taxon>
        <taxon>Actinomycetota</taxon>
        <taxon>Actinomycetes</taxon>
        <taxon>Mycobacteriales</taxon>
        <taxon>Dietziaceae</taxon>
        <taxon>Dietzia</taxon>
    </lineage>
</organism>
<dbReference type="KEGG" id="dpc:A6048_13805"/>
<dbReference type="Proteomes" id="UP000244903">
    <property type="component" value="Chromosome"/>
</dbReference>
<sequence>MRELDDQVFSDVVLREVHRRSAFGRVAGQIDRAVKTVRAPDMDLLRGPTAPRAGDGATAARRARAVAVSVSRGAAMRVPLLCSVEAAEALARRGVLSESTAADALRTFARDGRLIALRGDRRWVYPRFQLDYFDPRDPNNIICAINRVLDAGRYPEAATSWWTLQSVALPGMRPPVDLLGGDHDALRQLASEYASGADR</sequence>
<name>A0AAD0NN86_9ACTN</name>
<dbReference type="AlphaFoldDB" id="A0AAD0NN86"/>
<reference evidence="1 2" key="1">
    <citation type="submission" date="2016-04" db="EMBL/GenBank/DDBJ databases">
        <title>Complete genome sequence of the haloalkaliphilic hydrocarbon-degrading bacterium Dietzia psychralcaliphila ILA-1T, isolated from a drain of a fish product-processing plant.</title>
        <authorList>
            <person name="Zhao J."/>
            <person name="Hu B."/>
            <person name="Geng S."/>
            <person name="Nie Y."/>
            <person name="Tang Y."/>
        </authorList>
    </citation>
    <scope>NUCLEOTIDE SEQUENCE [LARGE SCALE GENOMIC DNA]</scope>
    <source>
        <strain evidence="1 2">ILA-1</strain>
    </source>
</reference>
<proteinExistence type="predicted"/>
<dbReference type="EMBL" id="CP015453">
    <property type="protein sequence ID" value="AWH96385.1"/>
    <property type="molecule type" value="Genomic_DNA"/>
</dbReference>
<accession>A0AAD0NN86</accession>
<keyword evidence="2" id="KW-1185">Reference proteome</keyword>
<evidence type="ECO:0000313" key="1">
    <source>
        <dbReference type="EMBL" id="AWH96385.1"/>
    </source>
</evidence>
<protein>
    <submittedName>
        <fullName evidence="1">Uncharacterized protein</fullName>
    </submittedName>
</protein>